<comment type="caution">
    <text evidence="1">The sequence shown here is derived from an EMBL/GenBank/DDBJ whole genome shotgun (WGS) entry which is preliminary data.</text>
</comment>
<proteinExistence type="predicted"/>
<dbReference type="PROSITE" id="PS51257">
    <property type="entry name" value="PROKAR_LIPOPROTEIN"/>
    <property type="match status" value="1"/>
</dbReference>
<name>A0ABY2M153_9LEPT</name>
<gene>
    <name evidence="1" type="ORF">EHQ46_15825</name>
</gene>
<protein>
    <recommendedName>
        <fullName evidence="3">Lipoprotein</fullName>
    </recommendedName>
</protein>
<sequence length="165" mass="17287">MKRVFKFLIFGIAFFLASGCEEKKEDDSASTLALLALTSSANSTQICGYQTSGTEVRYTLYNASTSATSMGTLTSLTNSAVRATVTAGQKVVFSGVNFSGSILSGVYTKNACPISASDLTNIGNYTKTNNSVGSTLSYEISFSVAGTYIILFQGVSAQGVNVIVQ</sequence>
<dbReference type="EMBL" id="RQFU01000020">
    <property type="protein sequence ID" value="TGL17923.1"/>
    <property type="molecule type" value="Genomic_DNA"/>
</dbReference>
<dbReference type="Proteomes" id="UP000298200">
    <property type="component" value="Unassembled WGS sequence"/>
</dbReference>
<accession>A0ABY2M153</accession>
<keyword evidence="2" id="KW-1185">Reference proteome</keyword>
<evidence type="ECO:0008006" key="3">
    <source>
        <dbReference type="Google" id="ProtNLM"/>
    </source>
</evidence>
<dbReference type="RefSeq" id="WP_135636955.1">
    <property type="nucleotide sequence ID" value="NZ_RQFU01000020.1"/>
</dbReference>
<reference evidence="2" key="1">
    <citation type="journal article" date="2019" name="PLoS Negl. Trop. Dis.">
        <title>Revisiting the worldwide diversity of Leptospira species in the environment.</title>
        <authorList>
            <person name="Vincent A.T."/>
            <person name="Schiettekatte O."/>
            <person name="Bourhy P."/>
            <person name="Veyrier F.J."/>
            <person name="Picardeau M."/>
        </authorList>
    </citation>
    <scope>NUCLEOTIDE SEQUENCE [LARGE SCALE GENOMIC DNA]</scope>
    <source>
        <strain evidence="2">201800272</strain>
    </source>
</reference>
<evidence type="ECO:0000313" key="2">
    <source>
        <dbReference type="Proteomes" id="UP000298200"/>
    </source>
</evidence>
<organism evidence="1 2">
    <name type="scientific">Leptospira yanagawae</name>
    <dbReference type="NCBI Taxonomy" id="293069"/>
    <lineage>
        <taxon>Bacteria</taxon>
        <taxon>Pseudomonadati</taxon>
        <taxon>Spirochaetota</taxon>
        <taxon>Spirochaetia</taxon>
        <taxon>Leptospirales</taxon>
        <taxon>Leptospiraceae</taxon>
        <taxon>Leptospira</taxon>
    </lineage>
</organism>
<evidence type="ECO:0000313" key="1">
    <source>
        <dbReference type="EMBL" id="TGL17923.1"/>
    </source>
</evidence>